<sequence>MTQKKFDLEERFVDLAADIATFCHDLTNDFTGQFYGNQLLRSAGSAALNLGEAQGTNSNKDFVYRATITLRELKESRVILKILKKINYGNKGICIGLLDEVEQLIKITATVIKKKK</sequence>
<dbReference type="Proteomes" id="UP000199592">
    <property type="component" value="Unassembled WGS sequence"/>
</dbReference>
<dbReference type="PANTHER" id="PTHR38471">
    <property type="entry name" value="FOUR HELIX BUNDLE PROTEIN"/>
    <property type="match status" value="1"/>
</dbReference>
<dbReference type="AlphaFoldDB" id="A0A1H2UYT3"/>
<dbReference type="PANTHER" id="PTHR38471:SF2">
    <property type="entry name" value="FOUR HELIX BUNDLE PROTEIN"/>
    <property type="match status" value="1"/>
</dbReference>
<dbReference type="STRING" id="1073328.SAMN05216294_0464"/>
<dbReference type="InterPro" id="IPR036583">
    <property type="entry name" value="23S_rRNA_IVS_sf"/>
</dbReference>
<dbReference type="Gene3D" id="1.20.1440.60">
    <property type="entry name" value="23S rRNA-intervening sequence"/>
    <property type="match status" value="1"/>
</dbReference>
<dbReference type="SUPFAM" id="SSF158446">
    <property type="entry name" value="IVS-encoded protein-like"/>
    <property type="match status" value="1"/>
</dbReference>
<protein>
    <submittedName>
        <fullName evidence="1">Four helix bundle protein</fullName>
    </submittedName>
</protein>
<accession>A0A1H2UYT3</accession>
<evidence type="ECO:0000313" key="2">
    <source>
        <dbReference type="Proteomes" id="UP000199592"/>
    </source>
</evidence>
<dbReference type="NCBIfam" id="TIGR02436">
    <property type="entry name" value="four helix bundle protein"/>
    <property type="match status" value="1"/>
</dbReference>
<dbReference type="EMBL" id="FNMY01000002">
    <property type="protein sequence ID" value="SDW61253.1"/>
    <property type="molecule type" value="Genomic_DNA"/>
</dbReference>
<keyword evidence="2" id="KW-1185">Reference proteome</keyword>
<dbReference type="RefSeq" id="WP_090292227.1">
    <property type="nucleotide sequence ID" value="NZ_FNKI01000001.1"/>
</dbReference>
<organism evidence="1 2">
    <name type="scientific">Flagellimonas zhangzhouensis</name>
    <dbReference type="NCBI Taxonomy" id="1073328"/>
    <lineage>
        <taxon>Bacteria</taxon>
        <taxon>Pseudomonadati</taxon>
        <taxon>Bacteroidota</taxon>
        <taxon>Flavobacteriia</taxon>
        <taxon>Flavobacteriales</taxon>
        <taxon>Flavobacteriaceae</taxon>
        <taxon>Flagellimonas</taxon>
    </lineage>
</organism>
<evidence type="ECO:0000313" key="1">
    <source>
        <dbReference type="EMBL" id="SDW61253.1"/>
    </source>
</evidence>
<dbReference type="InterPro" id="IPR012657">
    <property type="entry name" value="23S_rRNA-intervening_sequence"/>
</dbReference>
<reference evidence="2" key="1">
    <citation type="submission" date="2016-10" db="EMBL/GenBank/DDBJ databases">
        <authorList>
            <person name="Varghese N."/>
            <person name="Submissions S."/>
        </authorList>
    </citation>
    <scope>NUCLEOTIDE SEQUENCE [LARGE SCALE GENOMIC DNA]</scope>
    <source>
        <strain evidence="2">DSM 25030</strain>
    </source>
</reference>
<proteinExistence type="predicted"/>
<name>A0A1H2UYT3_9FLAO</name>
<dbReference type="Pfam" id="PF05635">
    <property type="entry name" value="23S_rRNA_IVP"/>
    <property type="match status" value="1"/>
</dbReference>
<dbReference type="OrthoDB" id="285993at2"/>
<gene>
    <name evidence="1" type="ORF">SAMN04487892_1828</name>
</gene>